<proteinExistence type="predicted"/>
<organism evidence="2">
    <name type="scientific">Ixodes ricinus</name>
    <name type="common">Common tick</name>
    <name type="synonym">Acarus ricinus</name>
    <dbReference type="NCBI Taxonomy" id="34613"/>
    <lineage>
        <taxon>Eukaryota</taxon>
        <taxon>Metazoa</taxon>
        <taxon>Ecdysozoa</taxon>
        <taxon>Arthropoda</taxon>
        <taxon>Chelicerata</taxon>
        <taxon>Arachnida</taxon>
        <taxon>Acari</taxon>
        <taxon>Parasitiformes</taxon>
        <taxon>Ixodida</taxon>
        <taxon>Ixodoidea</taxon>
        <taxon>Ixodidae</taxon>
        <taxon>Ixodinae</taxon>
        <taxon>Ixodes</taxon>
    </lineage>
</organism>
<name>A0A6B0U1P1_IXORI</name>
<dbReference type="AlphaFoldDB" id="A0A6B0U1P1"/>
<feature type="signal peptide" evidence="1">
    <location>
        <begin position="1"/>
        <end position="29"/>
    </location>
</feature>
<accession>A0A6B0U1P1</accession>
<dbReference type="EMBL" id="GIFC01000272">
    <property type="protein sequence ID" value="MXU82355.1"/>
    <property type="molecule type" value="Transcribed_RNA"/>
</dbReference>
<reference evidence="2" key="1">
    <citation type="submission" date="2019-12" db="EMBL/GenBank/DDBJ databases">
        <title>An insight into the sialome of adult female Ixodes ricinus ticks feeding for 6 days.</title>
        <authorList>
            <person name="Perner J."/>
            <person name="Ribeiro J.M.C."/>
        </authorList>
    </citation>
    <scope>NUCLEOTIDE SEQUENCE</scope>
    <source>
        <strain evidence="2">Semi-engorged</strain>
        <tissue evidence="2">Salivary glands</tissue>
    </source>
</reference>
<evidence type="ECO:0000313" key="2">
    <source>
        <dbReference type="EMBL" id="MXU82355.1"/>
    </source>
</evidence>
<evidence type="ECO:0000256" key="1">
    <source>
        <dbReference type="SAM" id="SignalP"/>
    </source>
</evidence>
<feature type="chain" id="PRO_5025579984" evidence="1">
    <location>
        <begin position="30"/>
        <end position="68"/>
    </location>
</feature>
<keyword evidence="1" id="KW-0732">Signal</keyword>
<protein>
    <submittedName>
        <fullName evidence="2">Putative secreted protein</fullName>
    </submittedName>
</protein>
<sequence length="68" mass="7934">MSTRCPQKIFTRLLFFIAKINYALPSAHSMPRCIPGGSDRMPRFRSWPLFHLKVTSDFFLNFQRKNGG</sequence>